<feature type="non-terminal residue" evidence="3">
    <location>
        <position position="259"/>
    </location>
</feature>
<reference evidence="3 4" key="1">
    <citation type="journal article" date="2010" name="Nat. Biotechnol.">
        <title>Genome sequence of the model mushroom Schizophyllum commune.</title>
        <authorList>
            <person name="Ohm R.A."/>
            <person name="de Jong J.F."/>
            <person name="Lugones L.G."/>
            <person name="Aerts A."/>
            <person name="Kothe E."/>
            <person name="Stajich J.E."/>
            <person name="de Vries R.P."/>
            <person name="Record E."/>
            <person name="Levasseur A."/>
            <person name="Baker S.E."/>
            <person name="Bartholomew K.A."/>
            <person name="Coutinho P.M."/>
            <person name="Erdmann S."/>
            <person name="Fowler T.J."/>
            <person name="Gathman A.C."/>
            <person name="Lombard V."/>
            <person name="Henrissat B."/>
            <person name="Knabe N."/>
            <person name="Kuees U."/>
            <person name="Lilly W.W."/>
            <person name="Lindquist E."/>
            <person name="Lucas S."/>
            <person name="Magnuson J.K."/>
            <person name="Piumi F."/>
            <person name="Raudaskoski M."/>
            <person name="Salamov A."/>
            <person name="Schmutz J."/>
            <person name="Schwarze F.W.M.R."/>
            <person name="vanKuyk P.A."/>
            <person name="Horton J.S."/>
            <person name="Grigoriev I.V."/>
            <person name="Woesten H.A.B."/>
        </authorList>
    </citation>
    <scope>NUCLEOTIDE SEQUENCE [LARGE SCALE GENOMIC DNA]</scope>
    <source>
        <strain evidence="4">H4-8 / FGSC 9210</strain>
    </source>
</reference>
<dbReference type="KEGG" id="scm:SCHCO_02618691"/>
<evidence type="ECO:0000313" key="3">
    <source>
        <dbReference type="EMBL" id="EFI97814.1"/>
    </source>
</evidence>
<dbReference type="Proteomes" id="UP000007431">
    <property type="component" value="Unassembled WGS sequence"/>
</dbReference>
<dbReference type="GeneID" id="9595589"/>
<keyword evidence="2" id="KW-0812">Transmembrane</keyword>
<dbReference type="eggNOG" id="ENOG502SCDT">
    <property type="taxonomic scope" value="Eukaryota"/>
</dbReference>
<feature type="transmembrane region" description="Helical" evidence="2">
    <location>
        <begin position="110"/>
        <end position="131"/>
    </location>
</feature>
<keyword evidence="4" id="KW-1185">Reference proteome</keyword>
<keyword evidence="2" id="KW-1133">Transmembrane helix</keyword>
<dbReference type="STRING" id="578458.D8Q0T6"/>
<protein>
    <submittedName>
        <fullName evidence="3">Uncharacterized protein</fullName>
    </submittedName>
</protein>
<dbReference type="InParanoid" id="D8Q0T6"/>
<evidence type="ECO:0000313" key="4">
    <source>
        <dbReference type="Proteomes" id="UP000007431"/>
    </source>
</evidence>
<evidence type="ECO:0000256" key="1">
    <source>
        <dbReference type="SAM" id="MobiDB-lite"/>
    </source>
</evidence>
<dbReference type="HOGENOM" id="CLU_095754_0_0_1"/>
<name>D8Q0T6_SCHCM</name>
<dbReference type="AlphaFoldDB" id="D8Q0T6"/>
<feature type="region of interest" description="Disordered" evidence="1">
    <location>
        <begin position="1"/>
        <end position="87"/>
    </location>
</feature>
<dbReference type="RefSeq" id="XP_003032717.1">
    <property type="nucleotide sequence ID" value="XM_003032671.1"/>
</dbReference>
<proteinExistence type="predicted"/>
<dbReference type="VEuPathDB" id="FungiDB:SCHCODRAFT_02618691"/>
<feature type="transmembrane region" description="Helical" evidence="2">
    <location>
        <begin position="196"/>
        <end position="218"/>
    </location>
</feature>
<organism evidence="4">
    <name type="scientific">Schizophyllum commune (strain H4-8 / FGSC 9210)</name>
    <name type="common">Split gill fungus</name>
    <dbReference type="NCBI Taxonomy" id="578458"/>
    <lineage>
        <taxon>Eukaryota</taxon>
        <taxon>Fungi</taxon>
        <taxon>Dikarya</taxon>
        <taxon>Basidiomycota</taxon>
        <taxon>Agaricomycotina</taxon>
        <taxon>Agaricomycetes</taxon>
        <taxon>Agaricomycetidae</taxon>
        <taxon>Agaricales</taxon>
        <taxon>Schizophyllaceae</taxon>
        <taxon>Schizophyllum</taxon>
    </lineage>
</organism>
<gene>
    <name evidence="3" type="ORF">SCHCODRAFT_108023</name>
</gene>
<evidence type="ECO:0000256" key="2">
    <source>
        <dbReference type="SAM" id="Phobius"/>
    </source>
</evidence>
<dbReference type="OrthoDB" id="2553651at2759"/>
<accession>D8Q0T6</accession>
<sequence length="259" mass="27706">MSYAAVAAENAPPVSEQPHADPALLNTEPPHADNVADDTSKVTVVAPDFKEHPATVTSETAPPPDTMDNFPEMPSSPSRGNKKNRRLQEAEAEGAYLLEVAKRYLLRPGVAGGLVGLVNIGLLAGAARAFYVNPGYRRDTKVLSTTAAATFALLGLEGYGAAWYANTPGGQAEAKKAKEEGTLVYRHAREQILRPGVLGGLLGLVNVGILGGLGYFSYTNWDKPTWDRRLVSAVSVGLLALWGGEGYIAEQYYKDRHSK</sequence>
<keyword evidence="2" id="KW-0472">Membrane</keyword>
<feature type="transmembrane region" description="Helical" evidence="2">
    <location>
        <begin position="230"/>
        <end position="249"/>
    </location>
</feature>
<dbReference type="OMA" id="WDNRIIG"/>
<dbReference type="EMBL" id="GL377305">
    <property type="protein sequence ID" value="EFI97814.1"/>
    <property type="molecule type" value="Genomic_DNA"/>
</dbReference>